<keyword evidence="4" id="KW-0472">Membrane</keyword>
<evidence type="ECO:0000313" key="8">
    <source>
        <dbReference type="Proteomes" id="UP000469125"/>
    </source>
</evidence>
<dbReference type="CDD" id="cd13639">
    <property type="entry name" value="PBP2_OpuAC_like"/>
    <property type="match status" value="1"/>
</dbReference>
<dbReference type="GO" id="GO:0005275">
    <property type="term" value="F:amine transmembrane transporter activity"/>
    <property type="evidence" value="ECO:0007669"/>
    <property type="project" value="TreeGrafter"/>
</dbReference>
<feature type="chain" id="PRO_5038734560" evidence="5">
    <location>
        <begin position="18"/>
        <end position="295"/>
    </location>
</feature>
<dbReference type="PANTHER" id="PTHR47737">
    <property type="entry name" value="GLYCINE BETAINE/PROLINE BETAINE TRANSPORT SYSTEM PERMEASE PROTEIN PROW"/>
    <property type="match status" value="1"/>
</dbReference>
<dbReference type="PANTHER" id="PTHR47737:SF1">
    <property type="entry name" value="GLYCINE BETAINE_PROLINE BETAINE TRANSPORT SYSTEM PERMEASE PROTEIN PROW"/>
    <property type="match status" value="1"/>
</dbReference>
<evidence type="ECO:0000256" key="5">
    <source>
        <dbReference type="SAM" id="SignalP"/>
    </source>
</evidence>
<comment type="subcellular location">
    <subcellularLocation>
        <location evidence="1">Cell membrane</location>
    </subcellularLocation>
</comment>
<accession>A0A6N8FR79</accession>
<dbReference type="Gene3D" id="3.40.190.10">
    <property type="entry name" value="Periplasmic binding protein-like II"/>
    <property type="match status" value="1"/>
</dbReference>
<dbReference type="EMBL" id="WOCA01000028">
    <property type="protein sequence ID" value="MUK90709.1"/>
    <property type="molecule type" value="Genomic_DNA"/>
</dbReference>
<dbReference type="AlphaFoldDB" id="A0A6N8FR79"/>
<reference evidence="7 8" key="1">
    <citation type="submission" date="2019-11" db="EMBL/GenBank/DDBJ databases">
        <authorList>
            <person name="Li X."/>
        </authorList>
    </citation>
    <scope>NUCLEOTIDE SEQUENCE [LARGE SCALE GENOMIC DNA]</scope>
    <source>
        <strain evidence="7 8">L9</strain>
    </source>
</reference>
<keyword evidence="2" id="KW-0813">Transport</keyword>
<keyword evidence="8" id="KW-1185">Reference proteome</keyword>
<dbReference type="RefSeq" id="WP_155671755.1">
    <property type="nucleotide sequence ID" value="NZ_WOCA01000028.1"/>
</dbReference>
<organism evidence="7 8">
    <name type="scientific">Ornithinibacillus caprae</name>
    <dbReference type="NCBI Taxonomy" id="2678566"/>
    <lineage>
        <taxon>Bacteria</taxon>
        <taxon>Bacillati</taxon>
        <taxon>Bacillota</taxon>
        <taxon>Bacilli</taxon>
        <taxon>Bacillales</taxon>
        <taxon>Bacillaceae</taxon>
        <taxon>Ornithinibacillus</taxon>
    </lineage>
</organism>
<dbReference type="Pfam" id="PF04069">
    <property type="entry name" value="OpuAC"/>
    <property type="match status" value="1"/>
</dbReference>
<keyword evidence="5" id="KW-0732">Signal</keyword>
<keyword evidence="3" id="KW-1003">Cell membrane</keyword>
<dbReference type="GO" id="GO:0043190">
    <property type="term" value="C:ATP-binding cassette (ABC) transporter complex"/>
    <property type="evidence" value="ECO:0007669"/>
    <property type="project" value="InterPro"/>
</dbReference>
<dbReference type="InterPro" id="IPR007210">
    <property type="entry name" value="ABC_Gly_betaine_transp_sub-bd"/>
</dbReference>
<evidence type="ECO:0000256" key="2">
    <source>
        <dbReference type="ARBA" id="ARBA00022448"/>
    </source>
</evidence>
<dbReference type="GO" id="GO:0015871">
    <property type="term" value="P:choline transport"/>
    <property type="evidence" value="ECO:0007669"/>
    <property type="project" value="TreeGrafter"/>
</dbReference>
<dbReference type="Proteomes" id="UP000469125">
    <property type="component" value="Unassembled WGS sequence"/>
</dbReference>
<evidence type="ECO:0000256" key="1">
    <source>
        <dbReference type="ARBA" id="ARBA00004236"/>
    </source>
</evidence>
<dbReference type="Gene3D" id="3.40.190.100">
    <property type="entry name" value="Glycine betaine-binding periplasmic protein, domain 2"/>
    <property type="match status" value="1"/>
</dbReference>
<evidence type="ECO:0000256" key="3">
    <source>
        <dbReference type="ARBA" id="ARBA00022475"/>
    </source>
</evidence>
<sequence>MKKIMNLLIILVLVTLAACKTEDNENEAQQNLDNESPTEKIVFGQTSWTSTEAPTEIVKQILEEVGYEVEVSLLSQPLIFQGLQSEEVDFFMDAWLPYTEAALWEEYKDDLQKVTTSYENVPLGWVVPSYVDEETIADLEGKADKFDGEVVTIEPGAGIVDISEEVMQNENYNMDGFELIPSSESAMMGVIDSKIRNEEPFVITGWRPHSMFAKYDLKFLEDTEENFKYDNVYVLSYQGIEDKYPEAYEILSNWSIEVSDLEEMMLAYENGVSFEESAAEWIEENRDQVDEMIGK</sequence>
<proteinExistence type="predicted"/>
<name>A0A6N8FR79_9BACI</name>
<dbReference type="PROSITE" id="PS51257">
    <property type="entry name" value="PROKAR_LIPOPROTEIN"/>
    <property type="match status" value="1"/>
</dbReference>
<gene>
    <name evidence="7" type="ORF">GMD78_20345</name>
</gene>
<dbReference type="GO" id="GO:0031460">
    <property type="term" value="P:glycine betaine transport"/>
    <property type="evidence" value="ECO:0007669"/>
    <property type="project" value="TreeGrafter"/>
</dbReference>
<evidence type="ECO:0000259" key="6">
    <source>
        <dbReference type="Pfam" id="PF04069"/>
    </source>
</evidence>
<dbReference type="GO" id="GO:0015226">
    <property type="term" value="F:carnitine transmembrane transporter activity"/>
    <property type="evidence" value="ECO:0007669"/>
    <property type="project" value="TreeGrafter"/>
</dbReference>
<protein>
    <submittedName>
        <fullName evidence="7">Glycine/betaine ABC transporter substrate-binding protein</fullName>
    </submittedName>
</protein>
<dbReference type="SUPFAM" id="SSF53850">
    <property type="entry name" value="Periplasmic binding protein-like II"/>
    <property type="match status" value="1"/>
</dbReference>
<comment type="caution">
    <text evidence="7">The sequence shown here is derived from an EMBL/GenBank/DDBJ whole genome shotgun (WGS) entry which is preliminary data.</text>
</comment>
<feature type="signal peptide" evidence="5">
    <location>
        <begin position="1"/>
        <end position="17"/>
    </location>
</feature>
<evidence type="ECO:0000256" key="4">
    <source>
        <dbReference type="ARBA" id="ARBA00023136"/>
    </source>
</evidence>
<evidence type="ECO:0000313" key="7">
    <source>
        <dbReference type="EMBL" id="MUK90709.1"/>
    </source>
</evidence>
<feature type="domain" description="ABC-type glycine betaine transport system substrate-binding" evidence="6">
    <location>
        <begin position="40"/>
        <end position="284"/>
    </location>
</feature>